<reference evidence="1 2" key="1">
    <citation type="submission" date="2020-04" db="EMBL/GenBank/DDBJ databases">
        <title>Flammeovirga sp. SR4, a novel species isolated from seawater.</title>
        <authorList>
            <person name="Wang X."/>
        </authorList>
    </citation>
    <scope>NUCLEOTIDE SEQUENCE [LARGE SCALE GENOMIC DNA]</scope>
    <source>
        <strain evidence="1 2">ATCC 23126</strain>
    </source>
</reference>
<sequence>MLVKVKIPIICKNFIVLLLLIFQTSCSKKELDYDIKLLENKNWYLCTTLEQDEDQFYDYIKGGILKVTMNYDSIKKVKFLNAGTQKILENVNEHQQGDNNIPCVNKSRIISLTEDSLILVMETPLTISLYGSSIPISIDTMRFTSNFKNVDYEYTQNYTPKFEYITLDYHSPKMRVEIKSGSQFNLIRNKRKYSGSLSKNQTAILNDKILISCFISNIDRIYYQTHFRSFEDCYSSNIDFSIKLKENIKGFKLHDYTLNHVKLKNNELSVEVQAISMDYNFIELSEYIKELSNEVVLTEIQ</sequence>
<accession>A0A7X9S0Q6</accession>
<gene>
    <name evidence="1" type="ORF">HHU12_29400</name>
</gene>
<dbReference type="EMBL" id="JABANE010000135">
    <property type="protein sequence ID" value="NME72114.1"/>
    <property type="molecule type" value="Genomic_DNA"/>
</dbReference>
<evidence type="ECO:0000313" key="1">
    <source>
        <dbReference type="EMBL" id="NME72114.1"/>
    </source>
</evidence>
<dbReference type="Proteomes" id="UP000576082">
    <property type="component" value="Unassembled WGS sequence"/>
</dbReference>
<dbReference type="RefSeq" id="WP_169660308.1">
    <property type="nucleotide sequence ID" value="NZ_JABANE010000135.1"/>
</dbReference>
<name>A0A7X9S0Q6_9BACT</name>
<keyword evidence="2" id="KW-1185">Reference proteome</keyword>
<evidence type="ECO:0000313" key="2">
    <source>
        <dbReference type="Proteomes" id="UP000576082"/>
    </source>
</evidence>
<comment type="caution">
    <text evidence="1">The sequence shown here is derived from an EMBL/GenBank/DDBJ whole genome shotgun (WGS) entry which is preliminary data.</text>
</comment>
<organism evidence="1 2">
    <name type="scientific">Flammeovirga aprica JL-4</name>
    <dbReference type="NCBI Taxonomy" id="694437"/>
    <lineage>
        <taxon>Bacteria</taxon>
        <taxon>Pseudomonadati</taxon>
        <taxon>Bacteroidota</taxon>
        <taxon>Cytophagia</taxon>
        <taxon>Cytophagales</taxon>
        <taxon>Flammeovirgaceae</taxon>
        <taxon>Flammeovirga</taxon>
    </lineage>
</organism>
<protein>
    <submittedName>
        <fullName evidence="1">Uncharacterized protein</fullName>
    </submittedName>
</protein>
<dbReference type="AlphaFoldDB" id="A0A7X9S0Q6"/>
<proteinExistence type="predicted"/>